<accession>A0A3E2H0C1</accession>
<dbReference type="Pfam" id="PF06985">
    <property type="entry name" value="HET"/>
    <property type="match status" value="1"/>
</dbReference>
<dbReference type="PANTHER" id="PTHR24148:SF64">
    <property type="entry name" value="HETEROKARYON INCOMPATIBILITY DOMAIN-CONTAINING PROTEIN"/>
    <property type="match status" value="1"/>
</dbReference>
<keyword evidence="3" id="KW-1185">Reference proteome</keyword>
<comment type="caution">
    <text evidence="2">The sequence shown here is derived from an EMBL/GenBank/DDBJ whole genome shotgun (WGS) entry which is preliminary data.</text>
</comment>
<protein>
    <recommendedName>
        <fullName evidence="1">Heterokaryon incompatibility domain-containing protein</fullName>
    </recommendedName>
</protein>
<feature type="domain" description="Heterokaryon incompatibility" evidence="1">
    <location>
        <begin position="55"/>
        <end position="230"/>
    </location>
</feature>
<evidence type="ECO:0000313" key="2">
    <source>
        <dbReference type="EMBL" id="RFU26826.1"/>
    </source>
</evidence>
<dbReference type="OrthoDB" id="194358at2759"/>
<dbReference type="EMBL" id="NCSJ02000238">
    <property type="protein sequence ID" value="RFU26826.1"/>
    <property type="molecule type" value="Genomic_DNA"/>
</dbReference>
<feature type="non-terminal residue" evidence="2">
    <location>
        <position position="626"/>
    </location>
</feature>
<dbReference type="AlphaFoldDB" id="A0A3E2H0C1"/>
<name>A0A3E2H0C1_SCYLI</name>
<dbReference type="Proteomes" id="UP000258309">
    <property type="component" value="Unassembled WGS sequence"/>
</dbReference>
<dbReference type="InterPro" id="IPR010730">
    <property type="entry name" value="HET"/>
</dbReference>
<dbReference type="Pfam" id="PF26639">
    <property type="entry name" value="Het-6_barrel"/>
    <property type="match status" value="1"/>
</dbReference>
<dbReference type="InterPro" id="IPR052895">
    <property type="entry name" value="HetReg/Transcr_Mod"/>
</dbReference>
<organism evidence="2 3">
    <name type="scientific">Scytalidium lignicola</name>
    <name type="common">Hyphomycete</name>
    <dbReference type="NCBI Taxonomy" id="5539"/>
    <lineage>
        <taxon>Eukaryota</taxon>
        <taxon>Fungi</taxon>
        <taxon>Dikarya</taxon>
        <taxon>Ascomycota</taxon>
        <taxon>Pezizomycotina</taxon>
        <taxon>Leotiomycetes</taxon>
        <taxon>Leotiomycetes incertae sedis</taxon>
        <taxon>Scytalidium</taxon>
    </lineage>
</organism>
<evidence type="ECO:0000259" key="1">
    <source>
        <dbReference type="Pfam" id="PF06985"/>
    </source>
</evidence>
<dbReference type="STRING" id="5539.A0A3E2H0C1"/>
<sequence length="626" mass="71200">MADQNLVSEDLIKYQYTPLKTPRSIRLVFLHPDDSYKSPLRINFYDTSLDADVQYLAVSYTWATEKGDCSLSRSVECGSSDQYIKITQNCDAGLRRIRAQSGSQGNILWVDAICINQNNIEEKNIQVPLMRQIFLKAQKVALWIGEASSILDPETTRPITDLGIEFINEFAQEILDRKQAGQSLKEGKCYQAVLKEMQVIRHGGVYSAPVEGLWEILHREWWKRAWVVQEVAIARLPVLMCGECMVSFDTVETVIGALAKDLPDLSPEEHESNAEFITTAFTYFVMRDYAKRVDLQPKVDFPTTNILPGHRAFHILMNTQNVRSSDPRDKVYGILGFFGDPKSDPENILPLPDYNKPTAEVYADVTRAIIISTKSLNVMSHCYGKIRANPGLPSWAKSWDHTPLSGFSEDTSNASNDLPVVYEDCGDSFSLKLKGKRFDVITDIAPFPDSGTFEYNDLEVVRLWHQWVEFFFSRKSYPTGEEMQNVLLQTLCWSSNIIQKRLTPGEYREGFSALLQVLTSSEIIKKRVEDLFSNNLTEPYCQRAKRVTLGRLLSRTSKSYLAFVPFSTLPGDQVVIFSGGRVPFVLRSTDNMFQLLGPCYIHGIMDGEAFPKDKRQCEDLEWFTLH</sequence>
<proteinExistence type="predicted"/>
<evidence type="ECO:0000313" key="3">
    <source>
        <dbReference type="Proteomes" id="UP000258309"/>
    </source>
</evidence>
<reference evidence="2 3" key="1">
    <citation type="submission" date="2018-05" db="EMBL/GenBank/DDBJ databases">
        <title>Draft genome sequence of Scytalidium lignicola DSM 105466, a ubiquitous saprotrophic fungus.</title>
        <authorList>
            <person name="Buettner E."/>
            <person name="Gebauer A.M."/>
            <person name="Hofrichter M."/>
            <person name="Liers C."/>
            <person name="Kellner H."/>
        </authorList>
    </citation>
    <scope>NUCLEOTIDE SEQUENCE [LARGE SCALE GENOMIC DNA]</scope>
    <source>
        <strain evidence="2 3">DSM 105466</strain>
    </source>
</reference>
<dbReference type="PANTHER" id="PTHR24148">
    <property type="entry name" value="ANKYRIN REPEAT DOMAIN-CONTAINING PROTEIN 39 HOMOLOG-RELATED"/>
    <property type="match status" value="1"/>
</dbReference>
<gene>
    <name evidence="2" type="ORF">B7463_g9508</name>
</gene>
<feature type="non-terminal residue" evidence="2">
    <location>
        <position position="1"/>
    </location>
</feature>
<dbReference type="OMA" id="LGMDYIH"/>